<keyword evidence="5 11" id="KW-0732">Signal</keyword>
<evidence type="ECO:0000256" key="5">
    <source>
        <dbReference type="ARBA" id="ARBA00022729"/>
    </source>
</evidence>
<gene>
    <name evidence="13" type="ORF">FisN_1Hh127</name>
</gene>
<protein>
    <recommendedName>
        <fullName evidence="3">Nicastrin</fullName>
    </recommendedName>
</protein>
<keyword evidence="8 10" id="KW-0472">Membrane</keyword>
<dbReference type="GO" id="GO:0005886">
    <property type="term" value="C:plasma membrane"/>
    <property type="evidence" value="ECO:0007669"/>
    <property type="project" value="TreeGrafter"/>
</dbReference>
<evidence type="ECO:0000256" key="9">
    <source>
        <dbReference type="ARBA" id="ARBA00023180"/>
    </source>
</evidence>
<comment type="caution">
    <text evidence="13">The sequence shown here is derived from an EMBL/GenBank/DDBJ whole genome shotgun (WGS) entry which is preliminary data.</text>
</comment>
<reference evidence="13 14" key="1">
    <citation type="journal article" date="2015" name="Plant Cell">
        <title>Oil accumulation by the oleaginous diatom Fistulifera solaris as revealed by the genome and transcriptome.</title>
        <authorList>
            <person name="Tanaka T."/>
            <person name="Maeda Y."/>
            <person name="Veluchamy A."/>
            <person name="Tanaka M."/>
            <person name="Abida H."/>
            <person name="Marechal E."/>
            <person name="Bowler C."/>
            <person name="Muto M."/>
            <person name="Sunaga Y."/>
            <person name="Tanaka M."/>
            <person name="Yoshino T."/>
            <person name="Taniguchi T."/>
            <person name="Fukuda Y."/>
            <person name="Nemoto M."/>
            <person name="Matsumoto M."/>
            <person name="Wong P.S."/>
            <person name="Aburatani S."/>
            <person name="Fujibuchi W."/>
        </authorList>
    </citation>
    <scope>NUCLEOTIDE SEQUENCE [LARGE SCALE GENOMIC DNA]</scope>
    <source>
        <strain evidence="13 14">JPCC DA0580</strain>
    </source>
</reference>
<dbReference type="InterPro" id="IPR008710">
    <property type="entry name" value="Nicastrin"/>
</dbReference>
<dbReference type="PANTHER" id="PTHR21092">
    <property type="entry name" value="NICASTRIN"/>
    <property type="match status" value="1"/>
</dbReference>
<keyword evidence="9" id="KW-0325">Glycoprotein</keyword>
<dbReference type="OrthoDB" id="10265862at2759"/>
<evidence type="ECO:0000256" key="1">
    <source>
        <dbReference type="ARBA" id="ARBA00004479"/>
    </source>
</evidence>
<keyword evidence="6" id="KW-0914">Notch signaling pathway</keyword>
<dbReference type="SUPFAM" id="SSF53187">
    <property type="entry name" value="Zn-dependent exopeptidases"/>
    <property type="match status" value="1"/>
</dbReference>
<keyword evidence="7 10" id="KW-1133">Transmembrane helix</keyword>
<dbReference type="AlphaFoldDB" id="A0A1Z5JDZ1"/>
<evidence type="ECO:0000256" key="7">
    <source>
        <dbReference type="ARBA" id="ARBA00022989"/>
    </source>
</evidence>
<evidence type="ECO:0000256" key="10">
    <source>
        <dbReference type="SAM" id="Phobius"/>
    </source>
</evidence>
<evidence type="ECO:0000259" key="12">
    <source>
        <dbReference type="Pfam" id="PF18266"/>
    </source>
</evidence>
<dbReference type="Pfam" id="PF05450">
    <property type="entry name" value="Nicastrin"/>
    <property type="match status" value="1"/>
</dbReference>
<name>A0A1Z5JDZ1_FISSO</name>
<dbReference type="PANTHER" id="PTHR21092:SF0">
    <property type="entry name" value="NICASTRIN"/>
    <property type="match status" value="1"/>
</dbReference>
<dbReference type="InParanoid" id="A0A1Z5JDZ1"/>
<evidence type="ECO:0000256" key="4">
    <source>
        <dbReference type="ARBA" id="ARBA00022692"/>
    </source>
</evidence>
<dbReference type="EMBL" id="BDSP01000050">
    <property type="protein sequence ID" value="GAX12199.1"/>
    <property type="molecule type" value="Genomic_DNA"/>
</dbReference>
<keyword evidence="4 10" id="KW-0812">Transmembrane</keyword>
<feature type="domain" description="Nicastrin small lobe" evidence="12">
    <location>
        <begin position="42"/>
        <end position="203"/>
    </location>
</feature>
<keyword evidence="14" id="KW-1185">Reference proteome</keyword>
<dbReference type="GO" id="GO:0016485">
    <property type="term" value="P:protein processing"/>
    <property type="evidence" value="ECO:0007669"/>
    <property type="project" value="InterPro"/>
</dbReference>
<feature type="chain" id="PRO_5013120118" description="Nicastrin" evidence="11">
    <location>
        <begin position="24"/>
        <end position="770"/>
    </location>
</feature>
<evidence type="ECO:0000313" key="14">
    <source>
        <dbReference type="Proteomes" id="UP000198406"/>
    </source>
</evidence>
<evidence type="ECO:0000256" key="6">
    <source>
        <dbReference type="ARBA" id="ARBA00022976"/>
    </source>
</evidence>
<proteinExistence type="inferred from homology"/>
<dbReference type="GO" id="GO:0007219">
    <property type="term" value="P:Notch signaling pathway"/>
    <property type="evidence" value="ECO:0007669"/>
    <property type="project" value="UniProtKB-KW"/>
</dbReference>
<organism evidence="13 14">
    <name type="scientific">Fistulifera solaris</name>
    <name type="common">Oleaginous diatom</name>
    <dbReference type="NCBI Taxonomy" id="1519565"/>
    <lineage>
        <taxon>Eukaryota</taxon>
        <taxon>Sar</taxon>
        <taxon>Stramenopiles</taxon>
        <taxon>Ochrophyta</taxon>
        <taxon>Bacillariophyta</taxon>
        <taxon>Bacillariophyceae</taxon>
        <taxon>Bacillariophycidae</taxon>
        <taxon>Naviculales</taxon>
        <taxon>Naviculaceae</taxon>
        <taxon>Fistulifera</taxon>
    </lineage>
</organism>
<evidence type="ECO:0000256" key="3">
    <source>
        <dbReference type="ARBA" id="ARBA00015303"/>
    </source>
</evidence>
<dbReference type="InterPro" id="IPR041084">
    <property type="entry name" value="Ncstrn_small"/>
</dbReference>
<feature type="transmembrane region" description="Helical" evidence="10">
    <location>
        <begin position="736"/>
        <end position="760"/>
    </location>
</feature>
<evidence type="ECO:0000256" key="2">
    <source>
        <dbReference type="ARBA" id="ARBA00007717"/>
    </source>
</evidence>
<comment type="similarity">
    <text evidence="2">Belongs to the nicastrin family.</text>
</comment>
<feature type="signal peptide" evidence="11">
    <location>
        <begin position="1"/>
        <end position="23"/>
    </location>
</feature>
<dbReference type="Proteomes" id="UP000198406">
    <property type="component" value="Unassembled WGS sequence"/>
</dbReference>
<dbReference type="Pfam" id="PF18266">
    <property type="entry name" value="Ncstrn_small"/>
    <property type="match status" value="1"/>
</dbReference>
<evidence type="ECO:0000313" key="13">
    <source>
        <dbReference type="EMBL" id="GAX12199.1"/>
    </source>
</evidence>
<comment type="subcellular location">
    <subcellularLocation>
        <location evidence="1">Membrane</location>
        <topology evidence="1">Single-pass type I membrane protein</topology>
    </subcellularLocation>
</comment>
<evidence type="ECO:0000256" key="8">
    <source>
        <dbReference type="ARBA" id="ARBA00023136"/>
    </source>
</evidence>
<evidence type="ECO:0000256" key="11">
    <source>
        <dbReference type="SAM" id="SignalP"/>
    </source>
</evidence>
<accession>A0A1Z5JDZ1</accession>
<sequence>MKLRTGVAAYGLLLLILSPPAVADDGLDKPFTSSFARLEHAPCTSLFYRNGRLGCGTEDTSLQVGQLKYFDGSLPDIKSPYVAVMEEEMLTVDSINTLLSARGGYLQGILVLNSTSEEDGGQNNQYYSPDSLYPRGYGTPSANLNYGTNAYAWNPKGQGLFDIDMHGIPMAYVIDADVSKSLRKEAQSVSDAPGDTIVAEFNYYMGPDKMTSAKCLAWKDVATNQWNPKCLPIGGTSVWATPGSPPSYGDSENDNNANNRPVVVLAAGMDSTSMFHDISPGANTAASNILTVLMAARLIGKYVNDNTLDSLPNRIVFALFEAEQYGFVGSRSFLRDVAYPGFECKSSLVRAVSRLGEKSDLACINPVRPSMKFTGLGQIKGMLSVDQLGYLLGDGVLYVHADNNNDMYGTFLANVLKSSGTNSFSVASASVNSNNNAYPYPPTPLTSLLHLSEGAVGGAVLTGYDYAFTNKVPYHSHRDSADYFSVNLKSIAAAATIAARSILAAAYDNGSYDYATSANYAKNLIGELNYDDKDLVALSNCLLHNGQCEMIQKYSSVDAANERIRFGRNMGSPNPMPKAANFYAGVYHRYYGQPVVAVGDQLYGAYNGNDYGNKASDAIHILPEALESAIHGLFNDYLGRGSNSNGKFTSCKTVSDCGNVDYCSAEGDRATCTGGGVCVCERASYHVALDEALLPAENKPAGYFVVNENDEGISAMYTEPNWSNDVGVRVYRDAGWLPGFLSLAAGLAVGSASIFGAFVLRIGLKKEKLY</sequence>
<dbReference type="Gene3D" id="3.40.630.10">
    <property type="entry name" value="Zn peptidases"/>
    <property type="match status" value="1"/>
</dbReference>